<dbReference type="SUPFAM" id="SSF56219">
    <property type="entry name" value="DNase I-like"/>
    <property type="match status" value="1"/>
</dbReference>
<name>A0AAW2QYJ9_9LAMI</name>
<dbReference type="PANTHER" id="PTHR31286">
    <property type="entry name" value="GLYCINE-RICH CELL WALL STRUCTURAL PROTEIN 1.8-LIKE"/>
    <property type="match status" value="1"/>
</dbReference>
<sequence>MATTTGGSSPPLRSYRDAIVGVAVRPPPPSVSFDTASFRPMGMLTRDQGMKHLRRWMLAQGFRGDFSVGAINARHVFIKFALEEDYTKLWIKSIWFVDGFPMRVFKWTPTFNPREESPIVPVWVRLPELPIQFFDREALFSIARLLGTPLRTDVSTATLVRSSVARVCVEINLLEPLQTKIGLGFGTEMIIQPVVYERLSKYCTTCKHLGHDDDECYEKIKNRGPVRPVEGEDQRASDHADFREKLDAQRAQRELHTRREGKRVVFEEVDRRPEASSSGAKGAEDGSIAMKLQDTGIADVATCPLEPAVPEEPLPPNDSPVCVEPVCVEPHPDTEDVALCPSGESTLQSDTEDVTKRLARHRRGRSLGDEPEAHSASPDRGKVGWECSYTADSESGSKAASLGFPSHHGAYGSPLRAIYGGTARIFGCGLELWESDLVLLRAGCELSGVHFGMPSRRFSWCFPLDYCALVDAGYVGSPYTWYSRRLRQRLDRVLISSCWMIVFPKMQVAHLELSQSDHRGLLVEAECSVERKYPTVGSGMMRLQQKLTRLKHCLKEWNKTVFGNVFDNVAAAERGLKEADEAYDQDPCDRTLVERNRCSTELVRVLAQEETFWRQKAGIRWAKDGERNTRYFHSLVQKRRFRGTIFGIQHEGEYLTDPIAIKDSAASFFQRLLTAEPVFPEEMDSEHLEDGLTDEDRRFLCVMPTLEEVREAVFSIDPDSVAGPDGFGAVFFHTCWEIIAEDIFGAVTEFFVGSRCRKALLLQPSLSFQRRPAPLAGVNTDRLAYVM</sequence>
<reference evidence="3" key="1">
    <citation type="submission" date="2020-06" db="EMBL/GenBank/DDBJ databases">
        <authorList>
            <person name="Li T."/>
            <person name="Hu X."/>
            <person name="Zhang T."/>
            <person name="Song X."/>
            <person name="Zhang H."/>
            <person name="Dai N."/>
            <person name="Sheng W."/>
            <person name="Hou X."/>
            <person name="Wei L."/>
        </authorList>
    </citation>
    <scope>NUCLEOTIDE SEQUENCE</scope>
    <source>
        <strain evidence="3">KEN8</strain>
        <tissue evidence="3">Leaf</tissue>
    </source>
</reference>
<dbReference type="PANTHER" id="PTHR31286:SF179">
    <property type="entry name" value="RNASE H TYPE-1 DOMAIN-CONTAINING PROTEIN"/>
    <property type="match status" value="1"/>
</dbReference>
<comment type="caution">
    <text evidence="3">The sequence shown here is derived from an EMBL/GenBank/DDBJ whole genome shotgun (WGS) entry which is preliminary data.</text>
</comment>
<evidence type="ECO:0000313" key="3">
    <source>
        <dbReference type="EMBL" id="KAL0373100.1"/>
    </source>
</evidence>
<protein>
    <recommendedName>
        <fullName evidence="2">DUF4283 domain-containing protein</fullName>
    </recommendedName>
</protein>
<feature type="region of interest" description="Disordered" evidence="1">
    <location>
        <begin position="267"/>
        <end position="287"/>
    </location>
</feature>
<accession>A0AAW2QYJ9</accession>
<dbReference type="AlphaFoldDB" id="A0AAW2QYJ9"/>
<reference evidence="3" key="2">
    <citation type="journal article" date="2024" name="Plant">
        <title>Genomic evolution and insights into agronomic trait innovations of Sesamum species.</title>
        <authorList>
            <person name="Miao H."/>
            <person name="Wang L."/>
            <person name="Qu L."/>
            <person name="Liu H."/>
            <person name="Sun Y."/>
            <person name="Le M."/>
            <person name="Wang Q."/>
            <person name="Wei S."/>
            <person name="Zheng Y."/>
            <person name="Lin W."/>
            <person name="Duan Y."/>
            <person name="Cao H."/>
            <person name="Xiong S."/>
            <person name="Wang X."/>
            <person name="Wei L."/>
            <person name="Li C."/>
            <person name="Ma Q."/>
            <person name="Ju M."/>
            <person name="Zhao R."/>
            <person name="Li G."/>
            <person name="Mu C."/>
            <person name="Tian Q."/>
            <person name="Mei H."/>
            <person name="Zhang T."/>
            <person name="Gao T."/>
            <person name="Zhang H."/>
        </authorList>
    </citation>
    <scope>NUCLEOTIDE SEQUENCE</scope>
    <source>
        <strain evidence="3">KEN8</strain>
    </source>
</reference>
<evidence type="ECO:0000259" key="2">
    <source>
        <dbReference type="Pfam" id="PF14111"/>
    </source>
</evidence>
<organism evidence="3">
    <name type="scientific">Sesamum calycinum</name>
    <dbReference type="NCBI Taxonomy" id="2727403"/>
    <lineage>
        <taxon>Eukaryota</taxon>
        <taxon>Viridiplantae</taxon>
        <taxon>Streptophyta</taxon>
        <taxon>Embryophyta</taxon>
        <taxon>Tracheophyta</taxon>
        <taxon>Spermatophyta</taxon>
        <taxon>Magnoliopsida</taxon>
        <taxon>eudicotyledons</taxon>
        <taxon>Gunneridae</taxon>
        <taxon>Pentapetalae</taxon>
        <taxon>asterids</taxon>
        <taxon>lamiids</taxon>
        <taxon>Lamiales</taxon>
        <taxon>Pedaliaceae</taxon>
        <taxon>Sesamum</taxon>
    </lineage>
</organism>
<dbReference type="EMBL" id="JACGWM010000005">
    <property type="protein sequence ID" value="KAL0373100.1"/>
    <property type="molecule type" value="Genomic_DNA"/>
</dbReference>
<dbReference type="InterPro" id="IPR025558">
    <property type="entry name" value="DUF4283"/>
</dbReference>
<proteinExistence type="predicted"/>
<feature type="region of interest" description="Disordered" evidence="1">
    <location>
        <begin position="361"/>
        <end position="381"/>
    </location>
</feature>
<evidence type="ECO:0000256" key="1">
    <source>
        <dbReference type="SAM" id="MobiDB-lite"/>
    </source>
</evidence>
<gene>
    <name evidence="3" type="ORF">Scaly_0991600</name>
</gene>
<feature type="compositionally biased region" description="Basic and acidic residues" evidence="1">
    <location>
        <begin position="366"/>
        <end position="381"/>
    </location>
</feature>
<dbReference type="Pfam" id="PF14111">
    <property type="entry name" value="DUF4283"/>
    <property type="match status" value="1"/>
</dbReference>
<dbReference type="InterPro" id="IPR036691">
    <property type="entry name" value="Endo/exonu/phosph_ase_sf"/>
</dbReference>
<dbReference type="InterPro" id="IPR040256">
    <property type="entry name" value="At4g02000-like"/>
</dbReference>
<feature type="domain" description="DUF4283" evidence="2">
    <location>
        <begin position="47"/>
        <end position="114"/>
    </location>
</feature>